<proteinExistence type="predicted"/>
<gene>
    <name evidence="1" type="ORF">AVEN_52471_1</name>
</gene>
<protein>
    <submittedName>
        <fullName evidence="1">Uncharacterized protein</fullName>
    </submittedName>
</protein>
<name>A0A4Y2CXH8_ARAVE</name>
<comment type="caution">
    <text evidence="1">The sequence shown here is derived from an EMBL/GenBank/DDBJ whole genome shotgun (WGS) entry which is preliminary data.</text>
</comment>
<reference evidence="1 2" key="1">
    <citation type="journal article" date="2019" name="Sci. Rep.">
        <title>Orb-weaving spider Araneus ventricosus genome elucidates the spidroin gene catalogue.</title>
        <authorList>
            <person name="Kono N."/>
            <person name="Nakamura H."/>
            <person name="Ohtoshi R."/>
            <person name="Moran D.A.P."/>
            <person name="Shinohara A."/>
            <person name="Yoshida Y."/>
            <person name="Fujiwara M."/>
            <person name="Mori M."/>
            <person name="Tomita M."/>
            <person name="Arakawa K."/>
        </authorList>
    </citation>
    <scope>NUCLEOTIDE SEQUENCE [LARGE SCALE GENOMIC DNA]</scope>
</reference>
<accession>A0A4Y2CXH8</accession>
<evidence type="ECO:0000313" key="2">
    <source>
        <dbReference type="Proteomes" id="UP000499080"/>
    </source>
</evidence>
<dbReference type="EMBL" id="BGPR01000259">
    <property type="protein sequence ID" value="GBM08636.1"/>
    <property type="molecule type" value="Genomic_DNA"/>
</dbReference>
<dbReference type="AlphaFoldDB" id="A0A4Y2CXH8"/>
<organism evidence="1 2">
    <name type="scientific">Araneus ventricosus</name>
    <name type="common">Orbweaver spider</name>
    <name type="synonym">Epeira ventricosa</name>
    <dbReference type="NCBI Taxonomy" id="182803"/>
    <lineage>
        <taxon>Eukaryota</taxon>
        <taxon>Metazoa</taxon>
        <taxon>Ecdysozoa</taxon>
        <taxon>Arthropoda</taxon>
        <taxon>Chelicerata</taxon>
        <taxon>Arachnida</taxon>
        <taxon>Araneae</taxon>
        <taxon>Araneomorphae</taxon>
        <taxon>Entelegynae</taxon>
        <taxon>Araneoidea</taxon>
        <taxon>Araneidae</taxon>
        <taxon>Araneus</taxon>
    </lineage>
</organism>
<dbReference type="Proteomes" id="UP000499080">
    <property type="component" value="Unassembled WGS sequence"/>
</dbReference>
<evidence type="ECO:0000313" key="1">
    <source>
        <dbReference type="EMBL" id="GBM08636.1"/>
    </source>
</evidence>
<keyword evidence="2" id="KW-1185">Reference proteome</keyword>
<sequence>MPDLAPPSPRFRTTPAPCPSLWTLNPMNESVDVDCGHHTSGRMFDPPREILTYSRFVYTVVLQWTWVSSLGDSGPEAETLPGV</sequence>